<dbReference type="Pfam" id="PF17939">
    <property type="entry name" value="TetR_C_30"/>
    <property type="match status" value="1"/>
</dbReference>
<dbReference type="SUPFAM" id="SSF48498">
    <property type="entry name" value="Tetracyclin repressor-like, C-terminal domain"/>
    <property type="match status" value="1"/>
</dbReference>
<sequence>MELEPAEAPRGRRPRGRSRAEKSAETRERILDVAELEFSKHGFEGVTLRAVARLAKVDTALLHYYFDSKRGLFDAVFLRRAEVLNQDRMEALDRYEAEAGGAVTVEGAVAAFLLPVLDRCANAGPGWRAYFALIGVVNNTPVWGGETMTRYFDPVIHRLISVVKKALPKAREEDLFWSYHMLSGSLTLTLAETGRIDTLSGGICRSEDIAAVAPRMVAYAAAGFRAVCED</sequence>
<keyword evidence="6" id="KW-1185">Reference proteome</keyword>
<accession>A0ABW3T190</accession>
<comment type="caution">
    <text evidence="5">The sequence shown here is derived from an EMBL/GenBank/DDBJ whole genome shotgun (WGS) entry which is preliminary data.</text>
</comment>
<evidence type="ECO:0000256" key="3">
    <source>
        <dbReference type="SAM" id="MobiDB-lite"/>
    </source>
</evidence>
<dbReference type="Pfam" id="PF00440">
    <property type="entry name" value="TetR_N"/>
    <property type="match status" value="1"/>
</dbReference>
<dbReference type="InterPro" id="IPR041586">
    <property type="entry name" value="PsrA_TetR_C"/>
</dbReference>
<dbReference type="Gene3D" id="1.10.357.10">
    <property type="entry name" value="Tetracycline Repressor, domain 2"/>
    <property type="match status" value="1"/>
</dbReference>
<dbReference type="SUPFAM" id="SSF46689">
    <property type="entry name" value="Homeodomain-like"/>
    <property type="match status" value="1"/>
</dbReference>
<dbReference type="InterPro" id="IPR001647">
    <property type="entry name" value="HTH_TetR"/>
</dbReference>
<name>A0ABW3T190_9CAUL</name>
<dbReference type="PROSITE" id="PS50977">
    <property type="entry name" value="HTH_TETR_2"/>
    <property type="match status" value="1"/>
</dbReference>
<dbReference type="InterPro" id="IPR036271">
    <property type="entry name" value="Tet_transcr_reg_TetR-rel_C_sf"/>
</dbReference>
<evidence type="ECO:0000313" key="6">
    <source>
        <dbReference type="Proteomes" id="UP001597216"/>
    </source>
</evidence>
<protein>
    <submittedName>
        <fullName evidence="5">TetR/AcrR family transcriptional regulator</fullName>
    </submittedName>
</protein>
<gene>
    <name evidence="5" type="ORF">ACFQ27_09020</name>
</gene>
<organism evidence="5 6">
    <name type="scientific">Phenylobacterium conjunctum</name>
    <dbReference type="NCBI Taxonomy" id="1298959"/>
    <lineage>
        <taxon>Bacteria</taxon>
        <taxon>Pseudomonadati</taxon>
        <taxon>Pseudomonadota</taxon>
        <taxon>Alphaproteobacteria</taxon>
        <taxon>Caulobacterales</taxon>
        <taxon>Caulobacteraceae</taxon>
        <taxon>Phenylobacterium</taxon>
    </lineage>
</organism>
<evidence type="ECO:0000313" key="5">
    <source>
        <dbReference type="EMBL" id="MFD1190718.1"/>
    </source>
</evidence>
<dbReference type="RefSeq" id="WP_377353336.1">
    <property type="nucleotide sequence ID" value="NZ_JBHTLQ010000016.1"/>
</dbReference>
<dbReference type="InterPro" id="IPR050109">
    <property type="entry name" value="HTH-type_TetR-like_transc_reg"/>
</dbReference>
<dbReference type="PANTHER" id="PTHR30055:SF235">
    <property type="entry name" value="TRANSCRIPTIONAL REGULATORY PROTEIN"/>
    <property type="match status" value="1"/>
</dbReference>
<dbReference type="Proteomes" id="UP001597216">
    <property type="component" value="Unassembled WGS sequence"/>
</dbReference>
<evidence type="ECO:0000256" key="2">
    <source>
        <dbReference type="PROSITE-ProRule" id="PRU00335"/>
    </source>
</evidence>
<feature type="DNA-binding region" description="H-T-H motif" evidence="2">
    <location>
        <begin position="47"/>
        <end position="66"/>
    </location>
</feature>
<dbReference type="EMBL" id="JBHTLQ010000016">
    <property type="protein sequence ID" value="MFD1190718.1"/>
    <property type="molecule type" value="Genomic_DNA"/>
</dbReference>
<dbReference type="InterPro" id="IPR009057">
    <property type="entry name" value="Homeodomain-like_sf"/>
</dbReference>
<proteinExistence type="predicted"/>
<evidence type="ECO:0000256" key="1">
    <source>
        <dbReference type="ARBA" id="ARBA00023125"/>
    </source>
</evidence>
<feature type="domain" description="HTH tetR-type" evidence="4">
    <location>
        <begin position="24"/>
        <end position="84"/>
    </location>
</feature>
<keyword evidence="1 2" id="KW-0238">DNA-binding</keyword>
<feature type="region of interest" description="Disordered" evidence="3">
    <location>
        <begin position="1"/>
        <end position="24"/>
    </location>
</feature>
<evidence type="ECO:0000259" key="4">
    <source>
        <dbReference type="PROSITE" id="PS50977"/>
    </source>
</evidence>
<dbReference type="PANTHER" id="PTHR30055">
    <property type="entry name" value="HTH-TYPE TRANSCRIPTIONAL REGULATOR RUTR"/>
    <property type="match status" value="1"/>
</dbReference>
<reference evidence="6" key="1">
    <citation type="journal article" date="2019" name="Int. J. Syst. Evol. Microbiol.">
        <title>The Global Catalogue of Microorganisms (GCM) 10K type strain sequencing project: providing services to taxonomists for standard genome sequencing and annotation.</title>
        <authorList>
            <consortium name="The Broad Institute Genomics Platform"/>
            <consortium name="The Broad Institute Genome Sequencing Center for Infectious Disease"/>
            <person name="Wu L."/>
            <person name="Ma J."/>
        </authorList>
    </citation>
    <scope>NUCLEOTIDE SEQUENCE [LARGE SCALE GENOMIC DNA]</scope>
    <source>
        <strain evidence="6">CCUG 55074</strain>
    </source>
</reference>